<feature type="signal peptide" evidence="1">
    <location>
        <begin position="1"/>
        <end position="22"/>
    </location>
</feature>
<dbReference type="PROSITE" id="PS51257">
    <property type="entry name" value="PROKAR_LIPOPROTEIN"/>
    <property type="match status" value="1"/>
</dbReference>
<dbReference type="EMBL" id="RAHC01000007">
    <property type="protein sequence ID" value="RUP76521.1"/>
    <property type="molecule type" value="Genomic_DNA"/>
</dbReference>
<keyword evidence="1" id="KW-0732">Signal</keyword>
<sequence>MKNILTLLWTINLIGTSTISLVACNTPQYTEKELADLKEKNKINTDNQEIKDNLEWIKPQEKPFNNNPNDNKYFFVVWRSAENIDWRIVKFQNNNATKELDNQGEFILRLSQLGGWRGIDLAIFFKNSLRYRWLLDKNYFKSVYRWNIYKNIPNLTVDSKTGEVKVESK</sequence>
<dbReference type="RefSeq" id="WP_127093036.1">
    <property type="nucleotide sequence ID" value="NZ_RAHC01000007.1"/>
</dbReference>
<accession>A0A3S0ZW03</accession>
<dbReference type="AlphaFoldDB" id="A0A3S0ZW03"/>
<comment type="caution">
    <text evidence="2">The sequence shown here is derived from an EMBL/GenBank/DDBJ whole genome shotgun (WGS) entry which is preliminary data.</text>
</comment>
<evidence type="ECO:0000313" key="3">
    <source>
        <dbReference type="Proteomes" id="UP000274545"/>
    </source>
</evidence>
<name>A0A3S0ZW03_9MOLU</name>
<reference evidence="2 3" key="1">
    <citation type="journal article" date="2019" name="Genome Biol. Evol.">
        <title>Toxin and genome evolution in a Drosophila defensive symbiosis.</title>
        <authorList>
            <person name="Ballinger M.J."/>
            <person name="Gawryluk R.M."/>
            <person name="Perlman S.J."/>
        </authorList>
    </citation>
    <scope>NUCLEOTIDE SEQUENCE [LARGE SCALE GENOMIC DNA]</scope>
    <source>
        <strain evidence="3">sNeo</strain>
    </source>
</reference>
<proteinExistence type="predicted"/>
<evidence type="ECO:0000256" key="1">
    <source>
        <dbReference type="SAM" id="SignalP"/>
    </source>
</evidence>
<gene>
    <name evidence="2" type="ORF">D6D54_05645</name>
</gene>
<evidence type="ECO:0008006" key="4">
    <source>
        <dbReference type="Google" id="ProtNLM"/>
    </source>
</evidence>
<organism evidence="2 3">
    <name type="scientific">Spiroplasma poulsonii</name>
    <dbReference type="NCBI Taxonomy" id="2138"/>
    <lineage>
        <taxon>Bacteria</taxon>
        <taxon>Bacillati</taxon>
        <taxon>Mycoplasmatota</taxon>
        <taxon>Mollicutes</taxon>
        <taxon>Entomoplasmatales</taxon>
        <taxon>Spiroplasmataceae</taxon>
        <taxon>Spiroplasma</taxon>
    </lineage>
</organism>
<evidence type="ECO:0000313" key="2">
    <source>
        <dbReference type="EMBL" id="RUP76521.1"/>
    </source>
</evidence>
<protein>
    <recommendedName>
        <fullName evidence="4">Lipoprotein</fullName>
    </recommendedName>
</protein>
<feature type="chain" id="PRO_5018576327" description="Lipoprotein" evidence="1">
    <location>
        <begin position="23"/>
        <end position="169"/>
    </location>
</feature>
<dbReference type="Proteomes" id="UP000274545">
    <property type="component" value="Unassembled WGS sequence"/>
</dbReference>